<dbReference type="AlphaFoldDB" id="A0A9Q3BC51"/>
<dbReference type="Proteomes" id="UP000765509">
    <property type="component" value="Unassembled WGS sequence"/>
</dbReference>
<gene>
    <name evidence="2" type="ORF">O181_002359</name>
</gene>
<protein>
    <submittedName>
        <fullName evidence="2">Uncharacterized protein</fullName>
    </submittedName>
</protein>
<keyword evidence="3" id="KW-1185">Reference proteome</keyword>
<sequence>MMPVYSISEDLISIINNKGVLKEIRRICDSKTNPDAERSDELDGEKVEVLNPFVGPLPSTSTTQTPAKKFHSQVIPSTPRTFQPVLYTFPSSIPPPSPNPSPSGPSLASTIRPSPVLTSQQLQHVAITSRKEYFSPLPFPVTKVFQRRERWPIRATREDPNLLNEGQYAVARLFRIFDGISREVIIYSNYRIIPGTAC</sequence>
<proteinExistence type="predicted"/>
<reference evidence="2" key="1">
    <citation type="submission" date="2021-03" db="EMBL/GenBank/DDBJ databases">
        <title>Draft genome sequence of rust myrtle Austropuccinia psidii MF-1, a brazilian biotype.</title>
        <authorList>
            <person name="Quecine M.C."/>
            <person name="Pachon D.M.R."/>
            <person name="Bonatelli M.L."/>
            <person name="Correr F.H."/>
            <person name="Franceschini L.M."/>
            <person name="Leite T.F."/>
            <person name="Margarido G.R.A."/>
            <person name="Almeida C.A."/>
            <person name="Ferrarezi J.A."/>
            <person name="Labate C.A."/>
        </authorList>
    </citation>
    <scope>NUCLEOTIDE SEQUENCE</scope>
    <source>
        <strain evidence="2">MF-1</strain>
    </source>
</reference>
<evidence type="ECO:0000313" key="3">
    <source>
        <dbReference type="Proteomes" id="UP000765509"/>
    </source>
</evidence>
<name>A0A9Q3BC51_9BASI</name>
<feature type="compositionally biased region" description="Pro residues" evidence="1">
    <location>
        <begin position="92"/>
        <end position="103"/>
    </location>
</feature>
<organism evidence="2 3">
    <name type="scientific">Austropuccinia psidii MF-1</name>
    <dbReference type="NCBI Taxonomy" id="1389203"/>
    <lineage>
        <taxon>Eukaryota</taxon>
        <taxon>Fungi</taxon>
        <taxon>Dikarya</taxon>
        <taxon>Basidiomycota</taxon>
        <taxon>Pucciniomycotina</taxon>
        <taxon>Pucciniomycetes</taxon>
        <taxon>Pucciniales</taxon>
        <taxon>Sphaerophragmiaceae</taxon>
        <taxon>Austropuccinia</taxon>
    </lineage>
</organism>
<accession>A0A9Q3BC51</accession>
<evidence type="ECO:0000256" key="1">
    <source>
        <dbReference type="SAM" id="MobiDB-lite"/>
    </source>
</evidence>
<evidence type="ECO:0000313" key="2">
    <source>
        <dbReference type="EMBL" id="MBW0462644.1"/>
    </source>
</evidence>
<dbReference type="EMBL" id="AVOT02000391">
    <property type="protein sequence ID" value="MBW0462644.1"/>
    <property type="molecule type" value="Genomic_DNA"/>
</dbReference>
<comment type="caution">
    <text evidence="2">The sequence shown here is derived from an EMBL/GenBank/DDBJ whole genome shotgun (WGS) entry which is preliminary data.</text>
</comment>
<feature type="region of interest" description="Disordered" evidence="1">
    <location>
        <begin position="88"/>
        <end position="112"/>
    </location>
</feature>
<feature type="region of interest" description="Disordered" evidence="1">
    <location>
        <begin position="55"/>
        <end position="74"/>
    </location>
</feature>